<keyword evidence="4" id="KW-0808">Transferase</keyword>
<dbReference type="Proteomes" id="UP000028924">
    <property type="component" value="Unassembled WGS sequence"/>
</dbReference>
<protein>
    <submittedName>
        <fullName evidence="4">Putative serine/threonine-protein kinase/receptor R818</fullName>
    </submittedName>
</protein>
<evidence type="ECO:0000313" key="5">
    <source>
        <dbReference type="Proteomes" id="UP000028924"/>
    </source>
</evidence>
<dbReference type="OrthoDB" id="513688at2759"/>
<dbReference type="Gene3D" id="3.30.200.20">
    <property type="entry name" value="Phosphorylase Kinase, domain 1"/>
    <property type="match status" value="1"/>
</dbReference>
<dbReference type="SUPFAM" id="SSF56112">
    <property type="entry name" value="Protein kinase-like (PK-like)"/>
    <property type="match status" value="1"/>
</dbReference>
<evidence type="ECO:0000259" key="3">
    <source>
        <dbReference type="PROSITE" id="PS50011"/>
    </source>
</evidence>
<dbReference type="InterPro" id="IPR051681">
    <property type="entry name" value="Ser/Thr_Kinases-Pseudokinases"/>
</dbReference>
<dbReference type="InterPro" id="IPR001245">
    <property type="entry name" value="Ser-Thr/Tyr_kinase_cat_dom"/>
</dbReference>
<feature type="region of interest" description="Disordered" evidence="2">
    <location>
        <begin position="275"/>
        <end position="296"/>
    </location>
</feature>
<dbReference type="STRING" id="3075.A0A087SRU6"/>
<dbReference type="GeneID" id="23616754"/>
<dbReference type="KEGG" id="apro:F751_5363"/>
<organism evidence="4 5">
    <name type="scientific">Auxenochlorella protothecoides</name>
    <name type="common">Green microalga</name>
    <name type="synonym">Chlorella protothecoides</name>
    <dbReference type="NCBI Taxonomy" id="3075"/>
    <lineage>
        <taxon>Eukaryota</taxon>
        <taxon>Viridiplantae</taxon>
        <taxon>Chlorophyta</taxon>
        <taxon>core chlorophytes</taxon>
        <taxon>Trebouxiophyceae</taxon>
        <taxon>Chlorellales</taxon>
        <taxon>Chlorellaceae</taxon>
        <taxon>Auxenochlorella</taxon>
    </lineage>
</organism>
<dbReference type="InterPro" id="IPR000719">
    <property type="entry name" value="Prot_kinase_dom"/>
</dbReference>
<accession>A0A087SRU6</accession>
<reference evidence="4 5" key="1">
    <citation type="journal article" date="2014" name="BMC Genomics">
        <title>Oil accumulation mechanisms of the oleaginous microalga Chlorella protothecoides revealed through its genome, transcriptomes, and proteomes.</title>
        <authorList>
            <person name="Gao C."/>
            <person name="Wang Y."/>
            <person name="Shen Y."/>
            <person name="Yan D."/>
            <person name="He X."/>
            <person name="Dai J."/>
            <person name="Wu Q."/>
        </authorList>
    </citation>
    <scope>NUCLEOTIDE SEQUENCE [LARGE SCALE GENOMIC DNA]</scope>
    <source>
        <strain evidence="4 5">0710</strain>
    </source>
</reference>
<dbReference type="PROSITE" id="PS00107">
    <property type="entry name" value="PROTEIN_KINASE_ATP"/>
    <property type="match status" value="1"/>
</dbReference>
<dbReference type="EMBL" id="KL662168">
    <property type="protein sequence ID" value="KFM28450.1"/>
    <property type="molecule type" value="Genomic_DNA"/>
</dbReference>
<dbReference type="InterPro" id="IPR017441">
    <property type="entry name" value="Protein_kinase_ATP_BS"/>
</dbReference>
<keyword evidence="1" id="KW-0547">Nucleotide-binding</keyword>
<evidence type="ECO:0000256" key="2">
    <source>
        <dbReference type="SAM" id="MobiDB-lite"/>
    </source>
</evidence>
<dbReference type="InterPro" id="IPR011009">
    <property type="entry name" value="Kinase-like_dom_sf"/>
</dbReference>
<dbReference type="GO" id="GO:0004674">
    <property type="term" value="F:protein serine/threonine kinase activity"/>
    <property type="evidence" value="ECO:0007669"/>
    <property type="project" value="TreeGrafter"/>
</dbReference>
<keyword evidence="4" id="KW-0675">Receptor</keyword>
<feature type="region of interest" description="Disordered" evidence="2">
    <location>
        <begin position="1"/>
        <end position="56"/>
    </location>
</feature>
<feature type="binding site" evidence="1">
    <location>
        <position position="671"/>
    </location>
    <ligand>
        <name>ATP</name>
        <dbReference type="ChEBI" id="CHEBI:30616"/>
    </ligand>
</feature>
<dbReference type="AlphaFoldDB" id="A0A087SRU6"/>
<keyword evidence="5" id="KW-1185">Reference proteome</keyword>
<dbReference type="PROSITE" id="PS50011">
    <property type="entry name" value="PROTEIN_KINASE_DOM"/>
    <property type="match status" value="1"/>
</dbReference>
<dbReference type="Pfam" id="PF07714">
    <property type="entry name" value="PK_Tyr_Ser-Thr"/>
    <property type="match status" value="1"/>
</dbReference>
<gene>
    <name evidence="4" type="ORF">F751_5363</name>
</gene>
<dbReference type="eggNOG" id="KOG0192">
    <property type="taxonomic scope" value="Eukaryota"/>
</dbReference>
<name>A0A087SRU6_AUXPR</name>
<sequence>MEGQTGALPPDPGTGLAPTYHPTAAGMATSGHPSGGSSVSVGASPWSTMTSTQSGYVGVPQPQPSPFGMGAVPGLGPDPAAVPGLGVPHHATGGWPSGGQPVPAAAWQGFPAPYVATAPAPGPTVAAQLGAGPAMFHAGALHTGLHPGVAAAYGGVSAPPTAAAYLQPGLGAFPGLPAQPPFPGFPSGLGGWPGVPTHAYPGFPAPAAYPAAAGLARPPLAPHAAAALPPGHPTYATMQGLPSGSVALSTHAEPSTSVGGLAARDLDISRASAHSNPSVASLRSDLPAPLASSPRTSASFQGLGSGVYGSMTPLFAVPQAALSQATASQQRLTAALHAGGAQMAMISDPAAQALAAAQLHVRSLGDPGQLHGLPGRPPSFPGVAPAPGVASGGLPPFVSAHPPAAPSSRLPSVGSVNASAAPTGTTTGTSATSAGLGSIPSWLLHAQTGTMKVVVTSGGAFARLTSVEFDYSGGETRLVTVPVGCDLSTLRETLARLPSDPSVWVDMLDDEDVQMMFDEWAEFTGGRRSAARMHIFVEWQRRGTGASAGEAGVTLSGSRSLRVSAGLGRVETVREVDEDASSGSMAAEALAVQAAIDSEEGAVAAAAAARAEGAGSGTPARRGRRSLDVRAIMEKMELIMAEDVTLVRFLGSGGYGDVYLGRWHSCEVAVKCLAPSLFFQGGDTGRVNRAAIADLIREADMLGSMRHPNIVWVSKQKVDTYVSGVTSQRGTLPYTAPEVIRTPNRVTEKADVFSFGVIMWELWTGREPYENLNYHALMHQLAMPDSHAPPELAPGWRVLLEKCWADDPDERPSFPDIVKELRNMVGVLRAEARSASARLASNASA</sequence>
<keyword evidence="4" id="KW-0418">Kinase</keyword>
<feature type="compositionally biased region" description="Low complexity" evidence="2">
    <location>
        <begin position="30"/>
        <end position="47"/>
    </location>
</feature>
<feature type="region of interest" description="Disordered" evidence="2">
    <location>
        <begin position="394"/>
        <end position="432"/>
    </location>
</feature>
<evidence type="ECO:0000256" key="1">
    <source>
        <dbReference type="PROSITE-ProRule" id="PRU10141"/>
    </source>
</evidence>
<dbReference type="Gene3D" id="1.10.510.10">
    <property type="entry name" value="Transferase(Phosphotransferase) domain 1"/>
    <property type="match status" value="1"/>
</dbReference>
<evidence type="ECO:0000313" key="4">
    <source>
        <dbReference type="EMBL" id="KFM28450.1"/>
    </source>
</evidence>
<dbReference type="PANTHER" id="PTHR44329">
    <property type="entry name" value="SERINE/THREONINE-PROTEIN KINASE TNNI3K-RELATED"/>
    <property type="match status" value="1"/>
</dbReference>
<dbReference type="GO" id="GO:0005524">
    <property type="term" value="F:ATP binding"/>
    <property type="evidence" value="ECO:0007669"/>
    <property type="project" value="UniProtKB-UniRule"/>
</dbReference>
<proteinExistence type="predicted"/>
<keyword evidence="1" id="KW-0067">ATP-binding</keyword>
<feature type="domain" description="Protein kinase" evidence="3">
    <location>
        <begin position="540"/>
        <end position="825"/>
    </location>
</feature>
<feature type="compositionally biased region" description="Low complexity" evidence="2">
    <location>
        <begin position="418"/>
        <end position="432"/>
    </location>
</feature>
<dbReference type="RefSeq" id="XP_011401465.1">
    <property type="nucleotide sequence ID" value="XM_011403163.1"/>
</dbReference>